<keyword evidence="2" id="KW-0472">Membrane</keyword>
<accession>A0ABT5YRP7</accession>
<feature type="transmembrane region" description="Helical" evidence="2">
    <location>
        <begin position="33"/>
        <end position="54"/>
    </location>
</feature>
<name>A0ABT5YRP7_9ACTN</name>
<evidence type="ECO:0000313" key="3">
    <source>
        <dbReference type="EMBL" id="MDF2254180.1"/>
    </source>
</evidence>
<evidence type="ECO:0000256" key="2">
    <source>
        <dbReference type="SAM" id="Phobius"/>
    </source>
</evidence>
<keyword evidence="4" id="KW-1185">Reference proteome</keyword>
<dbReference type="EMBL" id="JARHTQ010000001">
    <property type="protein sequence ID" value="MDF2254180.1"/>
    <property type="molecule type" value="Genomic_DNA"/>
</dbReference>
<sequence>MTNPVPPRQSPDQPWRSEGAPPPQRPRRRMGGWGGMILTALAVFLITDALLSFFGGPTSQSISYTEFSKQLGAGNIATWNRSPTSCAAWSPVGA</sequence>
<evidence type="ECO:0000256" key="1">
    <source>
        <dbReference type="SAM" id="MobiDB-lite"/>
    </source>
</evidence>
<keyword evidence="2" id="KW-0812">Transmembrane</keyword>
<feature type="region of interest" description="Disordered" evidence="1">
    <location>
        <begin position="1"/>
        <end position="31"/>
    </location>
</feature>
<dbReference type="RefSeq" id="WP_275807657.1">
    <property type="nucleotide sequence ID" value="NZ_BAAANM010000026.1"/>
</dbReference>
<protein>
    <recommendedName>
        <fullName evidence="5">Peptidase M41 FtsH extracellular domain-containing protein</fullName>
    </recommendedName>
</protein>
<gene>
    <name evidence="3" type="ORF">P2L57_00105</name>
</gene>
<reference evidence="3 4" key="1">
    <citation type="submission" date="2023-03" db="EMBL/GenBank/DDBJ databases">
        <title>Draft genome sequence of type strain Streptomyces ferralitis JCM 14344.</title>
        <authorList>
            <person name="Klaysubun C."/>
            <person name="Duangmal K."/>
        </authorList>
    </citation>
    <scope>NUCLEOTIDE SEQUENCE [LARGE SCALE GENOMIC DNA]</scope>
    <source>
        <strain evidence="3 4">JCM 14344</strain>
    </source>
</reference>
<proteinExistence type="predicted"/>
<evidence type="ECO:0000313" key="4">
    <source>
        <dbReference type="Proteomes" id="UP001220022"/>
    </source>
</evidence>
<keyword evidence="2" id="KW-1133">Transmembrane helix</keyword>
<organism evidence="3 4">
    <name type="scientific">Streptantibioticus ferralitis</name>
    <dbReference type="NCBI Taxonomy" id="236510"/>
    <lineage>
        <taxon>Bacteria</taxon>
        <taxon>Bacillati</taxon>
        <taxon>Actinomycetota</taxon>
        <taxon>Actinomycetes</taxon>
        <taxon>Kitasatosporales</taxon>
        <taxon>Streptomycetaceae</taxon>
        <taxon>Streptantibioticus</taxon>
    </lineage>
</organism>
<evidence type="ECO:0008006" key="5">
    <source>
        <dbReference type="Google" id="ProtNLM"/>
    </source>
</evidence>
<dbReference type="Proteomes" id="UP001220022">
    <property type="component" value="Unassembled WGS sequence"/>
</dbReference>
<comment type="caution">
    <text evidence="3">The sequence shown here is derived from an EMBL/GenBank/DDBJ whole genome shotgun (WGS) entry which is preliminary data.</text>
</comment>